<protein>
    <recommendedName>
        <fullName evidence="1">AB hydrolase-1 domain-containing protein</fullName>
    </recommendedName>
</protein>
<dbReference type="Proteomes" id="UP000006765">
    <property type="component" value="Unassembled WGS sequence"/>
</dbReference>
<dbReference type="PANTHER" id="PTHR43433">
    <property type="entry name" value="HYDROLASE, ALPHA/BETA FOLD FAMILY PROTEIN"/>
    <property type="match status" value="1"/>
</dbReference>
<feature type="domain" description="AB hydrolase-1" evidence="1">
    <location>
        <begin position="52"/>
        <end position="282"/>
    </location>
</feature>
<dbReference type="InterPro" id="IPR000073">
    <property type="entry name" value="AB_hydrolase_1"/>
</dbReference>
<reference evidence="2 3" key="1">
    <citation type="journal article" date="2012" name="J. Bacteriol.">
        <title>Draft Genome Sequence of Oceaniovalibus guishaninsula JLT2003T.</title>
        <authorList>
            <person name="Tang K."/>
            <person name="Liu K."/>
            <person name="Jiao N."/>
        </authorList>
    </citation>
    <scope>NUCLEOTIDE SEQUENCE [LARGE SCALE GENOMIC DNA]</scope>
    <source>
        <strain evidence="2 3">JLT2003</strain>
    </source>
</reference>
<dbReference type="PATRIC" id="fig|1231392.3.peg.244"/>
<proteinExistence type="predicted"/>
<evidence type="ECO:0000259" key="1">
    <source>
        <dbReference type="Pfam" id="PF00561"/>
    </source>
</evidence>
<dbReference type="InterPro" id="IPR050471">
    <property type="entry name" value="AB_hydrolase"/>
</dbReference>
<gene>
    <name evidence="2" type="ORF">OCGS_0243</name>
</gene>
<organism evidence="2 3">
    <name type="scientific">Oceaniovalibus guishaninsula JLT2003</name>
    <dbReference type="NCBI Taxonomy" id="1231392"/>
    <lineage>
        <taxon>Bacteria</taxon>
        <taxon>Pseudomonadati</taxon>
        <taxon>Pseudomonadota</taxon>
        <taxon>Alphaproteobacteria</taxon>
        <taxon>Rhodobacterales</taxon>
        <taxon>Roseobacteraceae</taxon>
        <taxon>Oceaniovalibus</taxon>
    </lineage>
</organism>
<dbReference type="RefSeq" id="WP_007425396.1">
    <property type="nucleotide sequence ID" value="NZ_AMGO01000006.1"/>
</dbReference>
<dbReference type="Pfam" id="PF00561">
    <property type="entry name" value="Abhydrolase_1"/>
    <property type="match status" value="1"/>
</dbReference>
<sequence length="296" mass="30906">MIFSAAIACASPGWAQTAAERLSLPAPEAREGTTTTIDGAEIFHSESGSGDTVVLLHGYPLSGALFGRVRDMLDDDHRVVTIDHRGYGKSTTPKVVTDVATYASDALAVLDELGIDSAVIGGMSMGGPILFEMYRQNPDVFDKAILIDTNAGPASAIETGIWNGTITALEDSGEVSAIIPFLLPNMLTGETRLVTAPAQADYLAEVIKQSSLDGALGGAKVLANRPDSTDTLKNMDIPVLVIVGREDTLYPVAISQQMADAAPRGELVIIPGAAHAAVFEKPDEVGQAIGAFLSAE</sequence>
<evidence type="ECO:0000313" key="3">
    <source>
        <dbReference type="Proteomes" id="UP000006765"/>
    </source>
</evidence>
<name>K2GSW8_9RHOB</name>
<dbReference type="eggNOG" id="COG2267">
    <property type="taxonomic scope" value="Bacteria"/>
</dbReference>
<dbReference type="PRINTS" id="PR00111">
    <property type="entry name" value="ABHYDROLASE"/>
</dbReference>
<keyword evidence="3" id="KW-1185">Reference proteome</keyword>
<dbReference type="AlphaFoldDB" id="K2GSW8"/>
<accession>K2GSW8</accession>
<dbReference type="PANTHER" id="PTHR43433:SF4">
    <property type="entry name" value="NON-HEME CHLOROPEROXIDASE-RELATED"/>
    <property type="match status" value="1"/>
</dbReference>
<dbReference type="SUPFAM" id="SSF53474">
    <property type="entry name" value="alpha/beta-Hydrolases"/>
    <property type="match status" value="1"/>
</dbReference>
<comment type="caution">
    <text evidence="2">The sequence shown here is derived from an EMBL/GenBank/DDBJ whole genome shotgun (WGS) entry which is preliminary data.</text>
</comment>
<dbReference type="STRING" id="1231392.OCGS_0243"/>
<dbReference type="InterPro" id="IPR029058">
    <property type="entry name" value="AB_hydrolase_fold"/>
</dbReference>
<evidence type="ECO:0000313" key="2">
    <source>
        <dbReference type="EMBL" id="EKE45626.1"/>
    </source>
</evidence>
<dbReference type="EMBL" id="AMGO01000006">
    <property type="protein sequence ID" value="EKE45626.1"/>
    <property type="molecule type" value="Genomic_DNA"/>
</dbReference>
<dbReference type="Gene3D" id="3.40.50.1820">
    <property type="entry name" value="alpha/beta hydrolase"/>
    <property type="match status" value="1"/>
</dbReference>